<sequence length="198" mass="23003">MENNPRHNGGGDQRRNTQTPWNNSYHNRNTIGGGYKQPNIRKYNGDPEDPRRRKVDGHTFTHSQFTGGSYRQRFVSEQQHPNMQKCVELRYETIQEQAQHRSERNALRAKRNGAPSKSIGLFGLGAYVTEEDITEFLKEKVCEIQRYKVVIVYDKYKKVSKGYGFLQFETLDDAITAKKKLLGQTIKGKEIRIDYSIE</sequence>
<protein>
    <recommendedName>
        <fullName evidence="3">RRM domain-containing protein</fullName>
    </recommendedName>
</protein>
<proteinExistence type="predicted"/>
<dbReference type="RefSeq" id="XP_014563568.1">
    <property type="nucleotide sequence ID" value="XM_014708082.1"/>
</dbReference>
<dbReference type="Proteomes" id="UP000031056">
    <property type="component" value="Unassembled WGS sequence"/>
</dbReference>
<accession>A0A0B2UEK9</accession>
<dbReference type="EMBL" id="JOKQ01000006">
    <property type="protein sequence ID" value="KHN69526.1"/>
    <property type="molecule type" value="Genomic_DNA"/>
</dbReference>
<dbReference type="AlphaFoldDB" id="A0A0B2UEK9"/>
<reference evidence="4 5" key="1">
    <citation type="journal article" date="2014" name="MBio">
        <title>The Ordospora colligata genome; evolution of extreme reduction in microsporidia and host-to-parasite horizontal gene transfer.</title>
        <authorList>
            <person name="Pombert J.-F."/>
            <person name="Haag K.L."/>
            <person name="Beidas S."/>
            <person name="Ebert D."/>
            <person name="Keeling P.J."/>
        </authorList>
    </citation>
    <scope>NUCLEOTIDE SEQUENCE [LARGE SCALE GENOMIC DNA]</scope>
    <source>
        <strain evidence="4 5">OC4</strain>
    </source>
</reference>
<evidence type="ECO:0000259" key="3">
    <source>
        <dbReference type="PROSITE" id="PS50102"/>
    </source>
</evidence>
<evidence type="ECO:0000313" key="5">
    <source>
        <dbReference type="Proteomes" id="UP000031056"/>
    </source>
</evidence>
<dbReference type="PANTHER" id="PTHR48034">
    <property type="entry name" value="TRANSFORMER-2 SEX-DETERMINING PROTEIN-RELATED"/>
    <property type="match status" value="1"/>
</dbReference>
<dbReference type="HOGENOM" id="CLU_1378529_0_0_1"/>
<feature type="domain" description="RRM" evidence="3">
    <location>
        <begin position="117"/>
        <end position="198"/>
    </location>
</feature>
<evidence type="ECO:0000256" key="1">
    <source>
        <dbReference type="PROSITE-ProRule" id="PRU00176"/>
    </source>
</evidence>
<dbReference type="STRING" id="1354746.A0A0B2UEK9"/>
<gene>
    <name evidence="4" type="ORF">M896_060240</name>
</gene>
<dbReference type="OrthoDB" id="439808at2759"/>
<dbReference type="InterPro" id="IPR000504">
    <property type="entry name" value="RRM_dom"/>
</dbReference>
<dbReference type="GeneID" id="26261895"/>
<feature type="region of interest" description="Disordered" evidence="2">
    <location>
        <begin position="1"/>
        <end position="68"/>
    </location>
</feature>
<feature type="compositionally biased region" description="Polar residues" evidence="2">
    <location>
        <begin position="16"/>
        <end position="30"/>
    </location>
</feature>
<keyword evidence="1" id="KW-0694">RNA-binding</keyword>
<dbReference type="GO" id="GO:0003723">
    <property type="term" value="F:RNA binding"/>
    <property type="evidence" value="ECO:0007669"/>
    <property type="project" value="UniProtKB-UniRule"/>
</dbReference>
<dbReference type="Gene3D" id="3.30.70.330">
    <property type="match status" value="1"/>
</dbReference>
<dbReference type="InterPro" id="IPR035979">
    <property type="entry name" value="RBD_domain_sf"/>
</dbReference>
<dbReference type="PROSITE" id="PS50102">
    <property type="entry name" value="RRM"/>
    <property type="match status" value="1"/>
</dbReference>
<evidence type="ECO:0000313" key="4">
    <source>
        <dbReference type="EMBL" id="KHN69526.1"/>
    </source>
</evidence>
<keyword evidence="5" id="KW-1185">Reference proteome</keyword>
<organism evidence="4 5">
    <name type="scientific">Ordospora colligata OC4</name>
    <dbReference type="NCBI Taxonomy" id="1354746"/>
    <lineage>
        <taxon>Eukaryota</taxon>
        <taxon>Fungi</taxon>
        <taxon>Fungi incertae sedis</taxon>
        <taxon>Microsporidia</taxon>
        <taxon>Ordosporidae</taxon>
        <taxon>Ordospora</taxon>
    </lineage>
</organism>
<dbReference type="Pfam" id="PF00076">
    <property type="entry name" value="RRM_1"/>
    <property type="match status" value="1"/>
</dbReference>
<comment type="caution">
    <text evidence="4">The sequence shown here is derived from an EMBL/GenBank/DDBJ whole genome shotgun (WGS) entry which is preliminary data.</text>
</comment>
<evidence type="ECO:0000256" key="2">
    <source>
        <dbReference type="SAM" id="MobiDB-lite"/>
    </source>
</evidence>
<dbReference type="InParanoid" id="A0A0B2UEK9"/>
<dbReference type="InterPro" id="IPR012677">
    <property type="entry name" value="Nucleotide-bd_a/b_plait_sf"/>
</dbReference>
<dbReference type="SUPFAM" id="SSF54928">
    <property type="entry name" value="RNA-binding domain, RBD"/>
    <property type="match status" value="1"/>
</dbReference>
<dbReference type="VEuPathDB" id="MicrosporidiaDB:M896_060240"/>
<name>A0A0B2UEK9_9MICR</name>
<dbReference type="InterPro" id="IPR050441">
    <property type="entry name" value="RBM"/>
</dbReference>
<feature type="compositionally biased region" description="Basic and acidic residues" evidence="2">
    <location>
        <begin position="43"/>
        <end position="59"/>
    </location>
</feature>
<dbReference type="SMART" id="SM00360">
    <property type="entry name" value="RRM"/>
    <property type="match status" value="1"/>
</dbReference>